<proteinExistence type="predicted"/>
<dbReference type="RefSeq" id="WP_006637264.1">
    <property type="nucleotide sequence ID" value="NZ_AOFM01000005.1"/>
</dbReference>
<dbReference type="EMBL" id="AOFM01000005">
    <property type="protein sequence ID" value="EME75412.1"/>
    <property type="molecule type" value="Genomic_DNA"/>
</dbReference>
<evidence type="ECO:0000313" key="1">
    <source>
        <dbReference type="EMBL" id="EME75412.1"/>
    </source>
</evidence>
<comment type="caution">
    <text evidence="1">The sequence shown here is derived from an EMBL/GenBank/DDBJ whole genome shotgun (WGS) entry which is preliminary data.</text>
</comment>
<dbReference type="eggNOG" id="ENOG5033R24">
    <property type="taxonomic scope" value="Bacteria"/>
</dbReference>
<protein>
    <submittedName>
        <fullName evidence="1">Uncharacterized protein</fullName>
    </submittedName>
</protein>
<dbReference type="Proteomes" id="UP000011907">
    <property type="component" value="Unassembled WGS sequence"/>
</dbReference>
<reference evidence="1 2" key="1">
    <citation type="journal article" date="2013" name="Genome Announc.">
        <title>Draft Whole-Genome Sequence of Bacillus sonorensis Strain L12, a Source of Nonribosomal Lipopeptides.</title>
        <authorList>
            <person name="Adimpong D.B."/>
            <person name="Sorensen K.I."/>
            <person name="Nielsen D.S."/>
            <person name="Thorsen L."/>
            <person name="Rasmussen T.B."/>
            <person name="Derkx P.M."/>
            <person name="Jespersen L."/>
        </authorList>
    </citation>
    <scope>NUCLEOTIDE SEQUENCE [LARGE SCALE GENOMIC DNA]</scope>
    <source>
        <strain evidence="1 2">L12</strain>
    </source>
</reference>
<dbReference type="OrthoDB" id="2614560at2"/>
<dbReference type="PATRIC" id="fig|1274524.3.peg.1345"/>
<organism evidence="1 2">
    <name type="scientific">Bacillus sonorensis L12</name>
    <dbReference type="NCBI Taxonomy" id="1274524"/>
    <lineage>
        <taxon>Bacteria</taxon>
        <taxon>Bacillati</taxon>
        <taxon>Bacillota</taxon>
        <taxon>Bacilli</taxon>
        <taxon>Bacillales</taxon>
        <taxon>Bacillaceae</taxon>
        <taxon>Bacillus</taxon>
    </lineage>
</organism>
<evidence type="ECO:0000313" key="2">
    <source>
        <dbReference type="Proteomes" id="UP000011907"/>
    </source>
</evidence>
<name>M5PFM4_9BACI</name>
<dbReference type="AlphaFoldDB" id="M5PFM4"/>
<accession>M5PFM4</accession>
<dbReference type="GeneID" id="92851767"/>
<gene>
    <name evidence="1" type="ORF">BSONL12_06228</name>
</gene>
<sequence>MIQYNNIIKRKNYLNQLAKNCKVKYYSRSAEEIIEDLIQEGHKEKLEYLNEQFKFSSVHLTLCELYDEWPENVNTPEKLLTFLIEKRNISSTYIDTEWQPPLKPTLQLCAIKHEGSAVYLKFVEGKSSVRRSGYSSVVSTYAQFTSVVLNFGEKPRIQMRCAFNDVKKYIEFVMTFIGYQKPCGYLTVPKLTRENAVKICNHLSAGVASRHILLPTTVGSVQFNGKKGTDLSNDGTFNRITNAIKDLGLPTDHTMEEKCTFKYTDPKTSIELVTNFEVNFDKGYFKFTKEVPEAIVDHVLDILVRVYMEDRVSNYEAAIALEE</sequence>
<dbReference type="STRING" id="1274524.BSONL12_06228"/>